<dbReference type="EMBL" id="BPVZ01000009">
    <property type="protein sequence ID" value="GKU95835.1"/>
    <property type="molecule type" value="Genomic_DNA"/>
</dbReference>
<keyword evidence="4" id="KW-1185">Reference proteome</keyword>
<keyword evidence="1" id="KW-0812">Transmembrane</keyword>
<evidence type="ECO:0000259" key="2">
    <source>
        <dbReference type="Pfam" id="PF13968"/>
    </source>
</evidence>
<keyword evidence="1" id="KW-1133">Transmembrane helix</keyword>
<feature type="transmembrane region" description="Helical" evidence="1">
    <location>
        <begin position="48"/>
        <end position="65"/>
    </location>
</feature>
<feature type="transmembrane region" description="Helical" evidence="1">
    <location>
        <begin position="299"/>
        <end position="319"/>
    </location>
</feature>
<dbReference type="Proteomes" id="UP001054252">
    <property type="component" value="Unassembled WGS sequence"/>
</dbReference>
<comment type="caution">
    <text evidence="3">The sequence shown here is derived from an EMBL/GenBank/DDBJ whole genome shotgun (WGS) entry which is preliminary data.</text>
</comment>
<gene>
    <name evidence="3" type="ORF">SLEP1_g9144</name>
</gene>
<name>A0AAV5I9N0_9ROSI</name>
<keyword evidence="1" id="KW-0472">Membrane</keyword>
<feature type="domain" description="DUF4220" evidence="2">
    <location>
        <begin position="51"/>
        <end position="405"/>
    </location>
</feature>
<organism evidence="3 4">
    <name type="scientific">Rubroshorea leprosula</name>
    <dbReference type="NCBI Taxonomy" id="152421"/>
    <lineage>
        <taxon>Eukaryota</taxon>
        <taxon>Viridiplantae</taxon>
        <taxon>Streptophyta</taxon>
        <taxon>Embryophyta</taxon>
        <taxon>Tracheophyta</taxon>
        <taxon>Spermatophyta</taxon>
        <taxon>Magnoliopsida</taxon>
        <taxon>eudicotyledons</taxon>
        <taxon>Gunneridae</taxon>
        <taxon>Pentapetalae</taxon>
        <taxon>rosids</taxon>
        <taxon>malvids</taxon>
        <taxon>Malvales</taxon>
        <taxon>Dipterocarpaceae</taxon>
        <taxon>Rubroshorea</taxon>
    </lineage>
</organism>
<feature type="transmembrane region" description="Helical" evidence="1">
    <location>
        <begin position="331"/>
        <end position="351"/>
    </location>
</feature>
<protein>
    <recommendedName>
        <fullName evidence="2">DUF4220 domain-containing protein</fullName>
    </recommendedName>
</protein>
<dbReference type="Pfam" id="PF13968">
    <property type="entry name" value="DUF4220"/>
    <property type="match status" value="1"/>
</dbReference>
<dbReference type="InterPro" id="IPR025315">
    <property type="entry name" value="DUF4220"/>
</dbReference>
<accession>A0AAV5I9N0</accession>
<reference evidence="3 4" key="1">
    <citation type="journal article" date="2021" name="Commun. Biol.">
        <title>The genome of Shorea leprosula (Dipterocarpaceae) highlights the ecological relevance of drought in aseasonal tropical rainforests.</title>
        <authorList>
            <person name="Ng K.K.S."/>
            <person name="Kobayashi M.J."/>
            <person name="Fawcett J.A."/>
            <person name="Hatakeyama M."/>
            <person name="Paape T."/>
            <person name="Ng C.H."/>
            <person name="Ang C.C."/>
            <person name="Tnah L.H."/>
            <person name="Lee C.T."/>
            <person name="Nishiyama T."/>
            <person name="Sese J."/>
            <person name="O'Brien M.J."/>
            <person name="Copetti D."/>
            <person name="Mohd Noor M.I."/>
            <person name="Ong R.C."/>
            <person name="Putra M."/>
            <person name="Sireger I.Z."/>
            <person name="Indrioko S."/>
            <person name="Kosugi Y."/>
            <person name="Izuno A."/>
            <person name="Isagi Y."/>
            <person name="Lee S.L."/>
            <person name="Shimizu K.K."/>
        </authorList>
    </citation>
    <scope>NUCLEOTIDE SEQUENCE [LARGE SCALE GENOMIC DNA]</scope>
    <source>
        <strain evidence="3">214</strain>
    </source>
</reference>
<feature type="transmembrane region" description="Helical" evidence="1">
    <location>
        <begin position="109"/>
        <end position="128"/>
    </location>
</feature>
<proteinExistence type="predicted"/>
<sequence length="629" mass="71993">MSSFSTTLLEVWENWDVRGMVLFSLTLQIVLSVLGRRRKYTLNPFSKIILWFAYLGADWIAIATLAKLSSSHIESPTMNVLRAYWAPLLLFHLGGPDTITAYAFEDNKLWIRHVVILVVKAILVGYIICLSWTFSWLSFLSLPLILAGIIKYVEKVLCLRLNNLQKIEPVISDIFNSQSLSLLTKDQTLEDFAEGNPFVLQDYLLFTMTRPDVNDFLYSHSSTSTSIIMQTYFKEITHINNPIVLPKYLDYIFSGYEKISSGHFEGIEVIDRFVVQLEFIFDVVYTKAALIYTKLGCSLRLTSFVSSFSVLLLFFISIINEPKFHFSRVDLAITGILLTGAIALELYAAWIMLSSDWAILVGAFHHCVLIRKLFKGALSLKCFPSLLCQSKRWSNRIGQFDLLKYCLLYKKKKVNRSSGILQKITIGSDIIEIYHKYRFTKFPPVPCYLKGMENFLAPVTSVFMHNFSRGKKTLSKAGQYDNLSWSFELDFDYSIIIWHLATSVCYYQEAHDVDGKAIISKQVSDYMMYLLARYPALILPERSKSFWLDHTYDMLKDLLFSTTDIRNAASTLVSDSDLQSSESTIEDLQGDVSPTIDIRNVASTLDLNPDTVDNDELESRFDVLNYLFS</sequence>
<dbReference type="PANTHER" id="PTHR31325">
    <property type="entry name" value="OS01G0798800 PROTEIN-RELATED"/>
    <property type="match status" value="1"/>
</dbReference>
<dbReference type="AlphaFoldDB" id="A0AAV5I9N0"/>
<evidence type="ECO:0000256" key="1">
    <source>
        <dbReference type="SAM" id="Phobius"/>
    </source>
</evidence>
<feature type="transmembrane region" description="Helical" evidence="1">
    <location>
        <begin position="20"/>
        <end position="36"/>
    </location>
</feature>
<feature type="transmembrane region" description="Helical" evidence="1">
    <location>
        <begin position="85"/>
        <end position="104"/>
    </location>
</feature>
<evidence type="ECO:0000313" key="3">
    <source>
        <dbReference type="EMBL" id="GKU95835.1"/>
    </source>
</evidence>
<evidence type="ECO:0000313" key="4">
    <source>
        <dbReference type="Proteomes" id="UP001054252"/>
    </source>
</evidence>